<dbReference type="Gene3D" id="1.10.10.10">
    <property type="entry name" value="Winged helix-like DNA-binding domain superfamily/Winged helix DNA-binding domain"/>
    <property type="match status" value="1"/>
</dbReference>
<feature type="coiled-coil region" evidence="4">
    <location>
        <begin position="90"/>
        <end position="117"/>
    </location>
</feature>
<dbReference type="OrthoDB" id="226679at2"/>
<gene>
    <name evidence="7" type="ORF">SAMN05660826_00571</name>
</gene>
<dbReference type="InterPro" id="IPR036388">
    <property type="entry name" value="WH-like_DNA-bd_sf"/>
</dbReference>
<dbReference type="RefSeq" id="WP_073254373.1">
    <property type="nucleotide sequence ID" value="NZ_FRCR01000003.1"/>
</dbReference>
<keyword evidence="2" id="KW-0238">DNA-binding</keyword>
<evidence type="ECO:0000259" key="5">
    <source>
        <dbReference type="PROSITE" id="PS50949"/>
    </source>
</evidence>
<evidence type="ECO:0000256" key="4">
    <source>
        <dbReference type="SAM" id="Coils"/>
    </source>
</evidence>
<dbReference type="Pfam" id="PF00392">
    <property type="entry name" value="GntR"/>
    <property type="match status" value="1"/>
</dbReference>
<keyword evidence="1" id="KW-0805">Transcription regulation</keyword>
<dbReference type="GO" id="GO:0006813">
    <property type="term" value="P:potassium ion transport"/>
    <property type="evidence" value="ECO:0007669"/>
    <property type="project" value="InterPro"/>
</dbReference>
<evidence type="ECO:0000259" key="6">
    <source>
        <dbReference type="PROSITE" id="PS51202"/>
    </source>
</evidence>
<dbReference type="InterPro" id="IPR036390">
    <property type="entry name" value="WH_DNA-bd_sf"/>
</dbReference>
<dbReference type="InterPro" id="IPR036721">
    <property type="entry name" value="RCK_C_sf"/>
</dbReference>
<feature type="domain" description="RCK C-terminal" evidence="6">
    <location>
        <begin position="120"/>
        <end position="205"/>
    </location>
</feature>
<dbReference type="PROSITE" id="PS50949">
    <property type="entry name" value="HTH_GNTR"/>
    <property type="match status" value="1"/>
</dbReference>
<accession>A0A1M7HBW8</accession>
<dbReference type="CDD" id="cd07377">
    <property type="entry name" value="WHTH_GntR"/>
    <property type="match status" value="1"/>
</dbReference>
<organism evidence="7 8">
    <name type="scientific">Caldanaerovirga acetigignens</name>
    <dbReference type="NCBI Taxonomy" id="447595"/>
    <lineage>
        <taxon>Bacteria</taxon>
        <taxon>Bacillati</taxon>
        <taxon>Bacillota</taxon>
        <taxon>Clostridia</taxon>
        <taxon>Thermosediminibacterales</taxon>
        <taxon>Thermosediminibacteraceae</taxon>
        <taxon>Caldanaerovirga</taxon>
    </lineage>
</organism>
<dbReference type="GO" id="GO:0003700">
    <property type="term" value="F:DNA-binding transcription factor activity"/>
    <property type="evidence" value="ECO:0007669"/>
    <property type="project" value="InterPro"/>
</dbReference>
<evidence type="ECO:0000313" key="7">
    <source>
        <dbReference type="EMBL" id="SHM25908.1"/>
    </source>
</evidence>
<dbReference type="SUPFAM" id="SSF46785">
    <property type="entry name" value="Winged helix' DNA-binding domain"/>
    <property type="match status" value="1"/>
</dbReference>
<dbReference type="SMART" id="SM00345">
    <property type="entry name" value="HTH_GNTR"/>
    <property type="match status" value="1"/>
</dbReference>
<keyword evidence="8" id="KW-1185">Reference proteome</keyword>
<sequence>MSEIVRPRYEYIAFDIAKRIVEGEFNEDERLYGRSNLAGLYKVSPETIRRAISLLQDMGVVVSEQGKGVIVKSKEAARRYINQFNEKKTLEVLKNELVKIVEERKKLDERLENILLKFIEYANRLKNINDFNPVEIRVNEKSDAVGKTLAELRFWDVTGATVIAIKRGEDVIISPGPNEKIKGGDYLVLIGSKEAFKKSISLVDNYTDINFP</sequence>
<name>A0A1M7HBW8_9FIRM</name>
<dbReference type="Proteomes" id="UP000184375">
    <property type="component" value="Unassembled WGS sequence"/>
</dbReference>
<dbReference type="PANTHER" id="PTHR44846:SF17">
    <property type="entry name" value="GNTR-FAMILY TRANSCRIPTIONAL REGULATOR"/>
    <property type="match status" value="1"/>
</dbReference>
<dbReference type="STRING" id="447595.SAMN05660826_00571"/>
<protein>
    <submittedName>
        <fullName evidence="7">Regulatory protein, gntR family</fullName>
    </submittedName>
</protein>
<dbReference type="PROSITE" id="PS51202">
    <property type="entry name" value="RCK_C"/>
    <property type="match status" value="1"/>
</dbReference>
<reference evidence="8" key="1">
    <citation type="submission" date="2016-11" db="EMBL/GenBank/DDBJ databases">
        <authorList>
            <person name="Varghese N."/>
            <person name="Submissions S."/>
        </authorList>
    </citation>
    <scope>NUCLEOTIDE SEQUENCE [LARGE SCALE GENOMIC DNA]</scope>
    <source>
        <strain evidence="8">DSM 18802</strain>
    </source>
</reference>
<dbReference type="PANTHER" id="PTHR44846">
    <property type="entry name" value="MANNOSYL-D-GLYCERATE TRANSPORT/METABOLISM SYSTEM REPRESSOR MNGR-RELATED"/>
    <property type="match status" value="1"/>
</dbReference>
<evidence type="ECO:0000256" key="1">
    <source>
        <dbReference type="ARBA" id="ARBA00023015"/>
    </source>
</evidence>
<dbReference type="GO" id="GO:0003677">
    <property type="term" value="F:DNA binding"/>
    <property type="evidence" value="ECO:0007669"/>
    <property type="project" value="UniProtKB-KW"/>
</dbReference>
<dbReference type="GO" id="GO:0008324">
    <property type="term" value="F:monoatomic cation transmembrane transporter activity"/>
    <property type="evidence" value="ECO:0007669"/>
    <property type="project" value="InterPro"/>
</dbReference>
<keyword evidence="3" id="KW-0804">Transcription</keyword>
<dbReference type="InterPro" id="IPR006037">
    <property type="entry name" value="RCK_C"/>
</dbReference>
<dbReference type="AlphaFoldDB" id="A0A1M7HBW8"/>
<dbReference type="Pfam" id="PF02080">
    <property type="entry name" value="TrkA_C"/>
    <property type="match status" value="1"/>
</dbReference>
<evidence type="ECO:0000313" key="8">
    <source>
        <dbReference type="Proteomes" id="UP000184375"/>
    </source>
</evidence>
<evidence type="ECO:0000256" key="3">
    <source>
        <dbReference type="ARBA" id="ARBA00023163"/>
    </source>
</evidence>
<dbReference type="InterPro" id="IPR050679">
    <property type="entry name" value="Bact_HTH_transcr_reg"/>
</dbReference>
<proteinExistence type="predicted"/>
<dbReference type="InterPro" id="IPR000524">
    <property type="entry name" value="Tscrpt_reg_HTH_GntR"/>
</dbReference>
<keyword evidence="4" id="KW-0175">Coiled coil</keyword>
<dbReference type="EMBL" id="FRCR01000003">
    <property type="protein sequence ID" value="SHM25908.1"/>
    <property type="molecule type" value="Genomic_DNA"/>
</dbReference>
<dbReference type="GO" id="GO:0045892">
    <property type="term" value="P:negative regulation of DNA-templated transcription"/>
    <property type="evidence" value="ECO:0007669"/>
    <property type="project" value="TreeGrafter"/>
</dbReference>
<evidence type="ECO:0000256" key="2">
    <source>
        <dbReference type="ARBA" id="ARBA00023125"/>
    </source>
</evidence>
<feature type="domain" description="HTH gntR-type" evidence="5">
    <location>
        <begin position="6"/>
        <end position="74"/>
    </location>
</feature>
<dbReference type="Gene3D" id="3.30.70.1450">
    <property type="entry name" value="Regulator of K+ conductance, C-terminal domain"/>
    <property type="match status" value="1"/>
</dbReference>
<dbReference type="SUPFAM" id="SSF116726">
    <property type="entry name" value="TrkA C-terminal domain-like"/>
    <property type="match status" value="1"/>
</dbReference>